<dbReference type="OrthoDB" id="5985073at2759"/>
<dbReference type="KEGG" id="adl:AURDEDRAFT_174393"/>
<dbReference type="eggNOG" id="ENOG502SE7P">
    <property type="taxonomic scope" value="Eukaryota"/>
</dbReference>
<evidence type="ECO:0000256" key="2">
    <source>
        <dbReference type="ARBA" id="ARBA00023026"/>
    </source>
</evidence>
<evidence type="ECO:0000313" key="6">
    <source>
        <dbReference type="EMBL" id="EJD36525.1"/>
    </source>
</evidence>
<dbReference type="InterPro" id="IPR018392">
    <property type="entry name" value="LysM"/>
</dbReference>
<proteinExistence type="predicted"/>
<dbReference type="InterPro" id="IPR052210">
    <property type="entry name" value="LysM1-like"/>
</dbReference>
<dbReference type="Pfam" id="PF01476">
    <property type="entry name" value="LysM"/>
    <property type="match status" value="1"/>
</dbReference>
<feature type="chain" id="PRO_5003735476" description="LysM domain-containing protein" evidence="4">
    <location>
        <begin position="20"/>
        <end position="323"/>
    </location>
</feature>
<keyword evidence="1" id="KW-0147">Chitin-binding</keyword>
<dbReference type="InterPro" id="IPR036779">
    <property type="entry name" value="LysM_dom_sf"/>
</dbReference>
<dbReference type="Gene3D" id="3.10.350.10">
    <property type="entry name" value="LysM domain"/>
    <property type="match status" value="1"/>
</dbReference>
<sequence length="323" mass="35432">MTKFSTLLFFLAAATTAFSSPVPDVSGGDMSLSVMPMDTAVVDEANLDDVDALDSDDFETADVDEEDYEDYEEDEDFDLEFEDAEDDVDLEFEDDEEVDEEASLTRREVCNVGQPNTKVVDKVYAVARKRKVNAKVMLATFETAAIESNFNNLNCGDQDSVGVFQQRPSQGWGTVKQLMNVAYATNKFLDRAIPNDRANRGYTPGQLAQSVQISEFPDRYDTRKAQAQKLIAQAKARYSKKSKGKGKPKKNSKPKKSSGKAPKNLASGSAKGCKKYHTVKKGDTCAPLAKAGGVSLSKFLSLNKGLNSKCTNLQLGKAYCLKK</sequence>
<dbReference type="Proteomes" id="UP000006514">
    <property type="component" value="Unassembled WGS sequence"/>
</dbReference>
<organism evidence="6 7">
    <name type="scientific">Auricularia subglabra (strain TFB-10046 / SS5)</name>
    <name type="common">White-rot fungus</name>
    <name type="synonym">Auricularia delicata (strain TFB10046)</name>
    <dbReference type="NCBI Taxonomy" id="717982"/>
    <lineage>
        <taxon>Eukaryota</taxon>
        <taxon>Fungi</taxon>
        <taxon>Dikarya</taxon>
        <taxon>Basidiomycota</taxon>
        <taxon>Agaricomycotina</taxon>
        <taxon>Agaricomycetes</taxon>
        <taxon>Auriculariales</taxon>
        <taxon>Auriculariaceae</taxon>
        <taxon>Auricularia</taxon>
    </lineage>
</organism>
<keyword evidence="2" id="KW-0843">Virulence</keyword>
<protein>
    <recommendedName>
        <fullName evidence="5">LysM domain-containing protein</fullName>
    </recommendedName>
</protein>
<name>J0LGC1_AURST</name>
<evidence type="ECO:0000313" key="7">
    <source>
        <dbReference type="Proteomes" id="UP000006514"/>
    </source>
</evidence>
<dbReference type="EMBL" id="JH687859">
    <property type="protein sequence ID" value="EJD36525.1"/>
    <property type="molecule type" value="Genomic_DNA"/>
</dbReference>
<dbReference type="CDD" id="cd00118">
    <property type="entry name" value="LysM"/>
    <property type="match status" value="1"/>
</dbReference>
<evidence type="ECO:0000259" key="5">
    <source>
        <dbReference type="PROSITE" id="PS51782"/>
    </source>
</evidence>
<dbReference type="PROSITE" id="PS51782">
    <property type="entry name" value="LYSM"/>
    <property type="match status" value="1"/>
</dbReference>
<dbReference type="SUPFAM" id="SSF54106">
    <property type="entry name" value="LysM domain"/>
    <property type="match status" value="1"/>
</dbReference>
<feature type="region of interest" description="Disordered" evidence="3">
    <location>
        <begin position="234"/>
        <end position="272"/>
    </location>
</feature>
<dbReference type="GO" id="GO:0008061">
    <property type="term" value="F:chitin binding"/>
    <property type="evidence" value="ECO:0007669"/>
    <property type="project" value="UniProtKB-KW"/>
</dbReference>
<feature type="domain" description="LysM" evidence="5">
    <location>
        <begin position="275"/>
        <end position="321"/>
    </location>
</feature>
<dbReference type="SMART" id="SM00257">
    <property type="entry name" value="LysM"/>
    <property type="match status" value="1"/>
</dbReference>
<evidence type="ECO:0000256" key="1">
    <source>
        <dbReference type="ARBA" id="ARBA00022669"/>
    </source>
</evidence>
<keyword evidence="4" id="KW-0732">Signal</keyword>
<dbReference type="PANTHER" id="PTHR34997">
    <property type="entry name" value="AM15"/>
    <property type="match status" value="1"/>
</dbReference>
<dbReference type="AlphaFoldDB" id="J0LGC1"/>
<feature type="compositionally biased region" description="Basic residues" evidence="3">
    <location>
        <begin position="237"/>
        <end position="258"/>
    </location>
</feature>
<evidence type="ECO:0000256" key="4">
    <source>
        <dbReference type="SAM" id="SignalP"/>
    </source>
</evidence>
<dbReference type="PANTHER" id="PTHR34997:SF1">
    <property type="entry name" value="PEPTIDOGLYCAN-BINDING LYSIN DOMAIN"/>
    <property type="match status" value="1"/>
</dbReference>
<accession>J0LGC1</accession>
<gene>
    <name evidence="6" type="ORF">AURDEDRAFT_174393</name>
</gene>
<evidence type="ECO:0000256" key="3">
    <source>
        <dbReference type="SAM" id="MobiDB-lite"/>
    </source>
</evidence>
<feature type="signal peptide" evidence="4">
    <location>
        <begin position="1"/>
        <end position="19"/>
    </location>
</feature>
<keyword evidence="7" id="KW-1185">Reference proteome</keyword>
<reference evidence="7" key="1">
    <citation type="journal article" date="2012" name="Science">
        <title>The Paleozoic origin of enzymatic lignin decomposition reconstructed from 31 fungal genomes.</title>
        <authorList>
            <person name="Floudas D."/>
            <person name="Binder M."/>
            <person name="Riley R."/>
            <person name="Barry K."/>
            <person name="Blanchette R.A."/>
            <person name="Henrissat B."/>
            <person name="Martinez A.T."/>
            <person name="Otillar R."/>
            <person name="Spatafora J.W."/>
            <person name="Yadav J.S."/>
            <person name="Aerts A."/>
            <person name="Benoit I."/>
            <person name="Boyd A."/>
            <person name="Carlson A."/>
            <person name="Copeland A."/>
            <person name="Coutinho P.M."/>
            <person name="de Vries R.P."/>
            <person name="Ferreira P."/>
            <person name="Findley K."/>
            <person name="Foster B."/>
            <person name="Gaskell J."/>
            <person name="Glotzer D."/>
            <person name="Gorecki P."/>
            <person name="Heitman J."/>
            <person name="Hesse C."/>
            <person name="Hori C."/>
            <person name="Igarashi K."/>
            <person name="Jurgens J.A."/>
            <person name="Kallen N."/>
            <person name="Kersten P."/>
            <person name="Kohler A."/>
            <person name="Kuees U."/>
            <person name="Kumar T.K.A."/>
            <person name="Kuo A."/>
            <person name="LaButti K."/>
            <person name="Larrondo L.F."/>
            <person name="Lindquist E."/>
            <person name="Ling A."/>
            <person name="Lombard V."/>
            <person name="Lucas S."/>
            <person name="Lundell T."/>
            <person name="Martin R."/>
            <person name="McLaughlin D.J."/>
            <person name="Morgenstern I."/>
            <person name="Morin E."/>
            <person name="Murat C."/>
            <person name="Nagy L.G."/>
            <person name="Nolan M."/>
            <person name="Ohm R.A."/>
            <person name="Patyshakuliyeva A."/>
            <person name="Rokas A."/>
            <person name="Ruiz-Duenas F.J."/>
            <person name="Sabat G."/>
            <person name="Salamov A."/>
            <person name="Samejima M."/>
            <person name="Schmutz J."/>
            <person name="Slot J.C."/>
            <person name="St John F."/>
            <person name="Stenlid J."/>
            <person name="Sun H."/>
            <person name="Sun S."/>
            <person name="Syed K."/>
            <person name="Tsang A."/>
            <person name="Wiebenga A."/>
            <person name="Young D."/>
            <person name="Pisabarro A."/>
            <person name="Eastwood D.C."/>
            <person name="Martin F."/>
            <person name="Cullen D."/>
            <person name="Grigoriev I.V."/>
            <person name="Hibbett D.S."/>
        </authorList>
    </citation>
    <scope>NUCLEOTIDE SEQUENCE [LARGE SCALE GENOMIC DNA]</scope>
    <source>
        <strain evidence="7">TFB10046</strain>
    </source>
</reference>
<dbReference type="InParanoid" id="J0LGC1"/>